<organism evidence="2 3">
    <name type="scientific">Mucilaginibacter humi</name>
    <dbReference type="NCBI Taxonomy" id="2732510"/>
    <lineage>
        <taxon>Bacteria</taxon>
        <taxon>Pseudomonadati</taxon>
        <taxon>Bacteroidota</taxon>
        <taxon>Sphingobacteriia</taxon>
        <taxon>Sphingobacteriales</taxon>
        <taxon>Sphingobacteriaceae</taxon>
        <taxon>Mucilaginibacter</taxon>
    </lineage>
</organism>
<dbReference type="InterPro" id="IPR036852">
    <property type="entry name" value="Peptidase_S8/S53_dom_sf"/>
</dbReference>
<evidence type="ECO:0000313" key="3">
    <source>
        <dbReference type="Proteomes" id="UP000566071"/>
    </source>
</evidence>
<evidence type="ECO:0000259" key="1">
    <source>
        <dbReference type="Pfam" id="PF00082"/>
    </source>
</evidence>
<dbReference type="Pfam" id="PF00082">
    <property type="entry name" value="Peptidase_S8"/>
    <property type="match status" value="1"/>
</dbReference>
<reference evidence="2 3" key="1">
    <citation type="submission" date="2020-05" db="EMBL/GenBank/DDBJ databases">
        <authorList>
            <person name="Khan S.A."/>
            <person name="Jeon C.O."/>
            <person name="Chun B.H."/>
        </authorList>
    </citation>
    <scope>NUCLEOTIDE SEQUENCE [LARGE SCALE GENOMIC DNA]</scope>
    <source>
        <strain evidence="2 3">S1162</strain>
    </source>
</reference>
<proteinExistence type="predicted"/>
<keyword evidence="3" id="KW-1185">Reference proteome</keyword>
<dbReference type="Proteomes" id="UP000566071">
    <property type="component" value="Unassembled WGS sequence"/>
</dbReference>
<evidence type="ECO:0000313" key="2">
    <source>
        <dbReference type="EMBL" id="NNU33911.1"/>
    </source>
</evidence>
<sequence>MPGEGSAIHDCQTTNIHEPADSLNNISVGALAGNLEPGDQTDITPAKEYPAYYTRKFHFDYEQKINGTTIKRNQTNKHLNKPDIVMEGGDLHEYEAGMEVLRSPIADGQQFYGRACGTSLATPLAASLAAELLALYPTLRTQTIKALLLNNGKKLWGNHPPHFAPFEFDLVRKLTGFGRPAREGLFFSSDNSITFVVEQDIDLDEVIAVPINIPPYFAKSGNKLKFDVTLCYSFLPVQHNHLNYLPLHISCGIFKCCDVGIIAGGDAKEYRIKSSISWTEDFFGVENRLFSNAQQLSFNLQASDMEDLDNKVCLAIRCTAKKNIGESHRKQLEDTLHEVSVVVAITEIPDARAGNQLYAAMLEINKIENIAEAEGENDLTV</sequence>
<comment type="caution">
    <text evidence="2">The sequence shown here is derived from an EMBL/GenBank/DDBJ whole genome shotgun (WGS) entry which is preliminary data.</text>
</comment>
<dbReference type="SUPFAM" id="SSF52743">
    <property type="entry name" value="Subtilisin-like"/>
    <property type="match status" value="1"/>
</dbReference>
<dbReference type="Gene3D" id="3.40.50.200">
    <property type="entry name" value="Peptidase S8/S53 domain"/>
    <property type="match status" value="1"/>
</dbReference>
<dbReference type="EMBL" id="JABFCR010000024">
    <property type="protein sequence ID" value="NNU33911.1"/>
    <property type="molecule type" value="Genomic_DNA"/>
</dbReference>
<gene>
    <name evidence="2" type="ORF">HK413_06695</name>
</gene>
<feature type="domain" description="Peptidase S8/S53" evidence="1">
    <location>
        <begin position="13"/>
        <end position="155"/>
    </location>
</feature>
<protein>
    <submittedName>
        <fullName evidence="2">S8 family serine peptidase</fullName>
    </submittedName>
</protein>
<accession>A0ABX1W120</accession>
<dbReference type="RefSeq" id="WP_175269593.1">
    <property type="nucleotide sequence ID" value="NZ_JABFCR010000024.1"/>
</dbReference>
<name>A0ABX1W120_9SPHI</name>
<dbReference type="InterPro" id="IPR000209">
    <property type="entry name" value="Peptidase_S8/S53_dom"/>
</dbReference>